<accession>A0A0P1EI64</accession>
<dbReference type="Proteomes" id="UP000050786">
    <property type="component" value="Unassembled WGS sequence"/>
</dbReference>
<feature type="transmembrane region" description="Helical" evidence="1">
    <location>
        <begin position="44"/>
        <end position="62"/>
    </location>
</feature>
<keyword evidence="1" id="KW-0472">Membrane</keyword>
<evidence type="ECO:0000256" key="1">
    <source>
        <dbReference type="SAM" id="Phobius"/>
    </source>
</evidence>
<feature type="transmembrane region" description="Helical" evidence="1">
    <location>
        <begin position="74"/>
        <end position="94"/>
    </location>
</feature>
<gene>
    <name evidence="2" type="ORF">RUM4293_00023</name>
</gene>
<evidence type="ECO:0000313" key="3">
    <source>
        <dbReference type="Proteomes" id="UP000050786"/>
    </source>
</evidence>
<protein>
    <recommendedName>
        <fullName evidence="4">DUF4345 domain-containing protein</fullName>
    </recommendedName>
</protein>
<dbReference type="RefSeq" id="WP_058271319.1">
    <property type="nucleotide sequence ID" value="NZ_CYPS01000003.1"/>
</dbReference>
<name>A0A0P1EI64_9RHOB</name>
<organism evidence="2 3">
    <name type="scientific">Ruegeria atlantica</name>
    <dbReference type="NCBI Taxonomy" id="81569"/>
    <lineage>
        <taxon>Bacteria</taxon>
        <taxon>Pseudomonadati</taxon>
        <taxon>Pseudomonadota</taxon>
        <taxon>Alphaproteobacteria</taxon>
        <taxon>Rhodobacterales</taxon>
        <taxon>Roseobacteraceae</taxon>
        <taxon>Ruegeria</taxon>
    </lineage>
</organism>
<dbReference type="AlphaFoldDB" id="A0A0P1EI64"/>
<keyword evidence="1" id="KW-0812">Transmembrane</keyword>
<dbReference type="Pfam" id="PF14248">
    <property type="entry name" value="DUF4345"/>
    <property type="match status" value="1"/>
</dbReference>
<evidence type="ECO:0008006" key="4">
    <source>
        <dbReference type="Google" id="ProtNLM"/>
    </source>
</evidence>
<dbReference type="EMBL" id="CYPS01000003">
    <property type="protein sequence ID" value="CUH41159.1"/>
    <property type="molecule type" value="Genomic_DNA"/>
</dbReference>
<evidence type="ECO:0000313" key="2">
    <source>
        <dbReference type="EMBL" id="CUH41159.1"/>
    </source>
</evidence>
<keyword evidence="1" id="KW-1133">Transmembrane helix</keyword>
<proteinExistence type="predicted"/>
<keyword evidence="3" id="KW-1185">Reference proteome</keyword>
<reference evidence="3" key="1">
    <citation type="submission" date="2015-09" db="EMBL/GenBank/DDBJ databases">
        <authorList>
            <person name="Rodrigo-Torres L."/>
            <person name="Arahal D.R."/>
        </authorList>
    </citation>
    <scope>NUCLEOTIDE SEQUENCE [LARGE SCALE GENOMIC DNA]</scope>
    <source>
        <strain evidence="3">CECT 4293</strain>
    </source>
</reference>
<feature type="transmembrane region" description="Helical" evidence="1">
    <location>
        <begin position="100"/>
        <end position="120"/>
    </location>
</feature>
<sequence length="127" mass="13842">MTDRMLLLLAALGLVPIALSYGLVPSVTVTYLLGFPVEGANQTHVFRAIMGLYLANAVFWLISAGKPELQRPALWVLFLFMVGLAAGRALSIILDGMPGFVLLFYLVAELVFGVLAFVSLRRNDEIT</sequence>
<dbReference type="InterPro" id="IPR025597">
    <property type="entry name" value="DUF4345"/>
</dbReference>